<comment type="caution">
    <text evidence="3">The sequence shown here is derived from an EMBL/GenBank/DDBJ whole genome shotgun (WGS) entry which is preliminary data.</text>
</comment>
<name>A0A812KM87_9DINO</name>
<dbReference type="OrthoDB" id="433179at2759"/>
<feature type="compositionally biased region" description="Acidic residues" evidence="1">
    <location>
        <begin position="620"/>
        <end position="631"/>
    </location>
</feature>
<sequence>MLRDPLVSQQIWQVTQTSLEATNHNEVTNIDAALLHNWQQNSRTRKHQAQNAERAPHPAVADTALLIRQLWALRELIHVESRPVAQPQHQEAPGLAQLWTGWRRICALQQLQRELRRRGRHKKIHMVEQAVKADNVYQAAKQFAPKTARRRLQLRTEQGHLQTAAEEFRTIKHYYETLYAGPAPSQDVLGATLDFQLEEVLFAIKNLAPGKAMPSYSAPAALWNQLHIELAPQVLYQLNYVFKPGPLTLPAEWCISELVLLPKPGKALTSPSHLRPIALLPPIAKVPASVLAMRIQHFPAAYLANTPQFAYLRGRSLQQALERVISHCAAARALIAQQAVNPHTRRSGREVLQIAGGLQLSLDVSQAYDGVSRSDLRAALEEAQIPEALITSILAIHNQAILRISHDQYTDDIRLLTGLRQGCSLSPILWSIYTGWLLRRLDATGLVPVSQAGTVFADDAHFSWLIKSGSQLEAAYSGVRAVLNHLHTYNLKVSLDKTVILVELRGAKAANLLKKYVVHKETGPHMRFKVMGQLMDIKIVSKHVYLGVCISYPHSGSTPMATHPESAPASRYLLPRLMTAQGLRGQLAEATEELQLIESLVPDGSKGFRKSAQTRRMDLDDPLAEMETPEEDKDKDHPAKWRRPDNKGQGGRGKGYNNSQQAETYEPYWDEGWGPQWGHSRQESSRADAQLKELQGLRHRVDLLTSLVLRHDNALNIVAQDQTYMIFVRTDIPGNLASILYEAGKAWNEVKASNPEKLDAPMRVILFQKLLVTVMARLDSILSSEDKLKQAKNLQWITEDVVSLNAMRWDPERNRHVVNKELPTVEIEKAKSTLEEMIILGRHPRSINRFHATRTMTKTYTSPTLTFKLDLGLRTTEAGQMWAYMNQLAHSALWVTAGAYARHTRLQRDPLAQKVAQTQKQPQRRGGKHRRY</sequence>
<reference evidence="3" key="1">
    <citation type="submission" date="2021-02" db="EMBL/GenBank/DDBJ databases">
        <authorList>
            <person name="Dougan E. K."/>
            <person name="Rhodes N."/>
            <person name="Thang M."/>
            <person name="Chan C."/>
        </authorList>
    </citation>
    <scope>NUCLEOTIDE SEQUENCE</scope>
</reference>
<evidence type="ECO:0000313" key="4">
    <source>
        <dbReference type="Proteomes" id="UP000601435"/>
    </source>
</evidence>
<dbReference type="InterPro" id="IPR043502">
    <property type="entry name" value="DNA/RNA_pol_sf"/>
</dbReference>
<protein>
    <recommendedName>
        <fullName evidence="2">Reverse transcriptase domain-containing protein</fullName>
    </recommendedName>
</protein>
<evidence type="ECO:0000256" key="1">
    <source>
        <dbReference type="SAM" id="MobiDB-lite"/>
    </source>
</evidence>
<gene>
    <name evidence="3" type="ORF">SNEC2469_LOCUS3679</name>
</gene>
<feature type="compositionally biased region" description="Basic residues" evidence="1">
    <location>
        <begin position="922"/>
        <end position="932"/>
    </location>
</feature>
<feature type="region of interest" description="Disordered" evidence="1">
    <location>
        <begin position="912"/>
        <end position="932"/>
    </location>
</feature>
<dbReference type="EMBL" id="CAJNJA010008072">
    <property type="protein sequence ID" value="CAE7232435.1"/>
    <property type="molecule type" value="Genomic_DNA"/>
</dbReference>
<dbReference type="Proteomes" id="UP000601435">
    <property type="component" value="Unassembled WGS sequence"/>
</dbReference>
<feature type="region of interest" description="Disordered" evidence="1">
    <location>
        <begin position="605"/>
        <end position="659"/>
    </location>
</feature>
<evidence type="ECO:0000313" key="3">
    <source>
        <dbReference type="EMBL" id="CAE7232435.1"/>
    </source>
</evidence>
<feature type="domain" description="Reverse transcriptase" evidence="2">
    <location>
        <begin position="242"/>
        <end position="550"/>
    </location>
</feature>
<proteinExistence type="predicted"/>
<dbReference type="PROSITE" id="PS50878">
    <property type="entry name" value="RT_POL"/>
    <property type="match status" value="1"/>
</dbReference>
<dbReference type="SUPFAM" id="SSF56672">
    <property type="entry name" value="DNA/RNA polymerases"/>
    <property type="match status" value="1"/>
</dbReference>
<evidence type="ECO:0000259" key="2">
    <source>
        <dbReference type="PROSITE" id="PS50878"/>
    </source>
</evidence>
<dbReference type="InterPro" id="IPR000477">
    <property type="entry name" value="RT_dom"/>
</dbReference>
<feature type="compositionally biased region" description="Basic and acidic residues" evidence="1">
    <location>
        <begin position="632"/>
        <end position="646"/>
    </location>
</feature>
<dbReference type="Pfam" id="PF00078">
    <property type="entry name" value="RVT_1"/>
    <property type="match status" value="1"/>
</dbReference>
<organism evidence="3 4">
    <name type="scientific">Symbiodinium necroappetens</name>
    <dbReference type="NCBI Taxonomy" id="1628268"/>
    <lineage>
        <taxon>Eukaryota</taxon>
        <taxon>Sar</taxon>
        <taxon>Alveolata</taxon>
        <taxon>Dinophyceae</taxon>
        <taxon>Suessiales</taxon>
        <taxon>Symbiodiniaceae</taxon>
        <taxon>Symbiodinium</taxon>
    </lineage>
</organism>
<keyword evidence="4" id="KW-1185">Reference proteome</keyword>
<dbReference type="PANTHER" id="PTHR19446">
    <property type="entry name" value="REVERSE TRANSCRIPTASES"/>
    <property type="match status" value="1"/>
</dbReference>
<dbReference type="AlphaFoldDB" id="A0A812KM87"/>
<accession>A0A812KM87</accession>